<reference evidence="3 4" key="1">
    <citation type="journal article" date="2007" name="Proc. Natl. Acad. Sci. U.S.A.">
        <title>The tiny eukaryote Ostreococcus provides genomic insights into the paradox of plankton speciation.</title>
        <authorList>
            <person name="Palenik B."/>
            <person name="Grimwood J."/>
            <person name="Aerts A."/>
            <person name="Rouze P."/>
            <person name="Salamov A."/>
            <person name="Putnam N."/>
            <person name="Dupont C."/>
            <person name="Jorgensen R."/>
            <person name="Derelle E."/>
            <person name="Rombauts S."/>
            <person name="Zhou K."/>
            <person name="Otillar R."/>
            <person name="Merchant S.S."/>
            <person name="Podell S."/>
            <person name="Gaasterland T."/>
            <person name="Napoli C."/>
            <person name="Gendler K."/>
            <person name="Manuell A."/>
            <person name="Tai V."/>
            <person name="Vallon O."/>
            <person name="Piganeau G."/>
            <person name="Jancek S."/>
            <person name="Heijde M."/>
            <person name="Jabbari K."/>
            <person name="Bowler C."/>
            <person name="Lohr M."/>
            <person name="Robbens S."/>
            <person name="Werner G."/>
            <person name="Dubchak I."/>
            <person name="Pazour G.J."/>
            <person name="Ren Q."/>
            <person name="Paulsen I."/>
            <person name="Delwiche C."/>
            <person name="Schmutz J."/>
            <person name="Rokhsar D."/>
            <person name="Van de Peer Y."/>
            <person name="Moreau H."/>
            <person name="Grigoriev I.V."/>
        </authorList>
    </citation>
    <scope>NUCLEOTIDE SEQUENCE [LARGE SCALE GENOMIC DNA]</scope>
    <source>
        <strain evidence="3 4">CCE9901</strain>
    </source>
</reference>
<dbReference type="PROSITE" id="PS50903">
    <property type="entry name" value="RUBREDOXIN_LIKE"/>
    <property type="match status" value="1"/>
</dbReference>
<sequence length="137" mass="14537">MFAVSTSTVALRAPARFTVKRSARGNAQTRALFGKKPAAEAESAPATKSRFKAKAKPAAAAKAVPGEPYYVDGKLWVCQGCGYVYDGSKGAWAEGKRCPACGERRFALKSPQELQTAIYALAASVALIGLLFIIPRL</sequence>
<dbReference type="Gene3D" id="2.20.28.10">
    <property type="match status" value="1"/>
</dbReference>
<organism evidence="3 4">
    <name type="scientific">Ostreococcus lucimarinus (strain CCE9901)</name>
    <dbReference type="NCBI Taxonomy" id="436017"/>
    <lineage>
        <taxon>Eukaryota</taxon>
        <taxon>Viridiplantae</taxon>
        <taxon>Chlorophyta</taxon>
        <taxon>Mamiellophyceae</taxon>
        <taxon>Mamiellales</taxon>
        <taxon>Bathycoccaceae</taxon>
        <taxon>Ostreococcus</taxon>
    </lineage>
</organism>
<evidence type="ECO:0000313" key="4">
    <source>
        <dbReference type="Proteomes" id="UP000001568"/>
    </source>
</evidence>
<dbReference type="EMBL" id="CP000596">
    <property type="protein sequence ID" value="ABP00169.1"/>
    <property type="molecule type" value="Genomic_DNA"/>
</dbReference>
<keyword evidence="1" id="KW-0472">Membrane</keyword>
<evidence type="ECO:0000256" key="1">
    <source>
        <dbReference type="SAM" id="Phobius"/>
    </source>
</evidence>
<dbReference type="KEGG" id="olu:OSTLU_28082"/>
<keyword evidence="1" id="KW-1133">Transmembrane helix</keyword>
<dbReference type="Proteomes" id="UP000001568">
    <property type="component" value="Chromosome 16"/>
</dbReference>
<name>A4S954_OSTLU</name>
<dbReference type="GO" id="GO:0005506">
    <property type="term" value="F:iron ion binding"/>
    <property type="evidence" value="ECO:0007669"/>
    <property type="project" value="InterPro"/>
</dbReference>
<keyword evidence="1" id="KW-0812">Transmembrane</keyword>
<dbReference type="CDD" id="cd00350">
    <property type="entry name" value="rubredoxin_like"/>
    <property type="match status" value="1"/>
</dbReference>
<evidence type="ECO:0000313" key="3">
    <source>
        <dbReference type="EMBL" id="ABP00169.1"/>
    </source>
</evidence>
<dbReference type="InterPro" id="IPR024934">
    <property type="entry name" value="Rubredoxin-like_dom"/>
</dbReference>
<dbReference type="OrthoDB" id="498149at2759"/>
<accession>A4S954</accession>
<gene>
    <name evidence="3" type="ORF">OSTLU_28082</name>
</gene>
<feature type="domain" description="Rubredoxin-like" evidence="2">
    <location>
        <begin position="73"/>
        <end position="118"/>
    </location>
</feature>
<dbReference type="SUPFAM" id="SSF57802">
    <property type="entry name" value="Rubredoxin-like"/>
    <property type="match status" value="1"/>
</dbReference>
<keyword evidence="4" id="KW-1185">Reference proteome</keyword>
<evidence type="ECO:0000259" key="2">
    <source>
        <dbReference type="PROSITE" id="PS50903"/>
    </source>
</evidence>
<dbReference type="Gramene" id="ABP00169">
    <property type="protein sequence ID" value="ABP00169"/>
    <property type="gene ID" value="OSTLU_28082"/>
</dbReference>
<dbReference type="HOGENOM" id="CLU_1868564_0_0_1"/>
<feature type="transmembrane region" description="Helical" evidence="1">
    <location>
        <begin position="114"/>
        <end position="134"/>
    </location>
</feature>
<dbReference type="GeneID" id="5006045"/>
<dbReference type="RefSeq" id="XP_001421875.1">
    <property type="nucleotide sequence ID" value="XM_001421838.1"/>
</dbReference>
<protein>
    <recommendedName>
        <fullName evidence="2">Rubredoxin-like domain-containing protein</fullName>
    </recommendedName>
</protein>
<proteinExistence type="predicted"/>
<dbReference type="AlphaFoldDB" id="A4S954"/>